<feature type="region of interest" description="Disordered" evidence="1">
    <location>
        <begin position="113"/>
        <end position="144"/>
    </location>
</feature>
<dbReference type="EMBL" id="KZ305037">
    <property type="protein sequence ID" value="PIA43096.1"/>
    <property type="molecule type" value="Genomic_DNA"/>
</dbReference>
<dbReference type="STRING" id="218851.A0A2G5DHX2"/>
<evidence type="ECO:0008006" key="6">
    <source>
        <dbReference type="Google" id="ProtNLM"/>
    </source>
</evidence>
<dbReference type="InParanoid" id="A0A2G5DHX2"/>
<evidence type="ECO:0000259" key="3">
    <source>
        <dbReference type="Pfam" id="PF21647"/>
    </source>
</evidence>
<evidence type="ECO:0000259" key="2">
    <source>
        <dbReference type="Pfam" id="PF06075"/>
    </source>
</evidence>
<dbReference type="Pfam" id="PF06075">
    <property type="entry name" value="DUF936"/>
    <property type="match status" value="1"/>
</dbReference>
<feature type="compositionally biased region" description="Basic and acidic residues" evidence="1">
    <location>
        <begin position="124"/>
        <end position="136"/>
    </location>
</feature>
<dbReference type="InterPro" id="IPR048297">
    <property type="entry name" value="DUF936_dom_pln"/>
</dbReference>
<dbReference type="InterPro" id="IPR010341">
    <property type="entry name" value="DUF936_pln"/>
</dbReference>
<dbReference type="OrthoDB" id="773154at2759"/>
<organism evidence="4 5">
    <name type="scientific">Aquilegia coerulea</name>
    <name type="common">Rocky mountain columbine</name>
    <dbReference type="NCBI Taxonomy" id="218851"/>
    <lineage>
        <taxon>Eukaryota</taxon>
        <taxon>Viridiplantae</taxon>
        <taxon>Streptophyta</taxon>
        <taxon>Embryophyta</taxon>
        <taxon>Tracheophyta</taxon>
        <taxon>Spermatophyta</taxon>
        <taxon>Magnoliopsida</taxon>
        <taxon>Ranunculales</taxon>
        <taxon>Ranunculaceae</taxon>
        <taxon>Thalictroideae</taxon>
        <taxon>Aquilegia</taxon>
    </lineage>
</organism>
<dbReference type="PANTHER" id="PTHR31928:SF2">
    <property type="entry name" value="EXPRESSED PROTEIN"/>
    <property type="match status" value="1"/>
</dbReference>
<dbReference type="PANTHER" id="PTHR31928">
    <property type="entry name" value="EXPRESSED PROTEIN"/>
    <property type="match status" value="1"/>
</dbReference>
<sequence length="529" mass="58795">MASLTPGVLLKLLQTMNTTTRVHGEFRSVLLQVISIVPASTGPELFPDHGFFIKVSDSSHSSYVSLSKDDNDLILTNKLQLGQFIYVDRVKASNPVPTLVGVRPVPGRNQFVGNPKDLMNILEPSDRSMHDDHEDTNSISSDFSEAKVASSRKKFVIKEQKVAVPSRYMQGIPSSNSTLRKTTSDVSTASRTKINGNDNGLSRKVGSSQNREEAKNQKVSEAQMNISDALRTKPEFFVPIAKETSGHLKRSVVKQTTTKQETFNLDCLLNSKDHYQGNDTAFWDRLPTNLLKPGKGVLRRKSLASLVQIEAQTEASTAAALVKCLSMFAELCANASTSNPHTSFAKFFALNRVIDQPSLTNILEEASTHGSYNLTSSELISKKTLIAYNRKVPKSKKPSQVLSDTGKLEWARGDSAKEFQELREILLKESQSWFIRFLESALSTGFRVYTRDKKKDDNLGRKLERDDQIAVTLSQLKLTNDWLDQLWVNTTEDGGLMETVDRLKKKVYACLLGQVDSAASALENRSNRG</sequence>
<feature type="region of interest" description="Disordered" evidence="1">
    <location>
        <begin position="168"/>
        <end position="222"/>
    </location>
</feature>
<proteinExistence type="predicted"/>
<dbReference type="FunCoup" id="A0A2G5DHX2">
    <property type="interactions" value="175"/>
</dbReference>
<feature type="domain" description="DUF6857" evidence="3">
    <location>
        <begin position="280"/>
        <end position="368"/>
    </location>
</feature>
<feature type="compositionally biased region" description="Polar residues" evidence="1">
    <location>
        <begin position="172"/>
        <end position="209"/>
    </location>
</feature>
<feature type="domain" description="DUF6857" evidence="3">
    <location>
        <begin position="381"/>
        <end position="522"/>
    </location>
</feature>
<keyword evidence="5" id="KW-1185">Reference proteome</keyword>
<evidence type="ECO:0000313" key="4">
    <source>
        <dbReference type="EMBL" id="PIA43096.1"/>
    </source>
</evidence>
<feature type="domain" description="DUF936" evidence="2">
    <location>
        <begin position="4"/>
        <end position="119"/>
    </location>
</feature>
<accession>A0A2G5DHX2</accession>
<evidence type="ECO:0000256" key="1">
    <source>
        <dbReference type="SAM" id="MobiDB-lite"/>
    </source>
</evidence>
<dbReference type="Pfam" id="PF21647">
    <property type="entry name" value="DUF6857"/>
    <property type="match status" value="2"/>
</dbReference>
<dbReference type="InterPro" id="IPR049172">
    <property type="entry name" value="DUF6857_pln"/>
</dbReference>
<evidence type="ECO:0000313" key="5">
    <source>
        <dbReference type="Proteomes" id="UP000230069"/>
    </source>
</evidence>
<dbReference type="Proteomes" id="UP000230069">
    <property type="component" value="Unassembled WGS sequence"/>
</dbReference>
<protein>
    <recommendedName>
        <fullName evidence="6">DUF936 domain-containing protein</fullName>
    </recommendedName>
</protein>
<gene>
    <name evidence="4" type="ORF">AQUCO_02000503v1</name>
</gene>
<name>A0A2G5DHX2_AQUCA</name>
<reference evidence="4 5" key="1">
    <citation type="submission" date="2017-09" db="EMBL/GenBank/DDBJ databases">
        <title>WGS assembly of Aquilegia coerulea Goldsmith.</title>
        <authorList>
            <person name="Hodges S."/>
            <person name="Kramer E."/>
            <person name="Nordborg M."/>
            <person name="Tomkins J."/>
            <person name="Borevitz J."/>
            <person name="Derieg N."/>
            <person name="Yan J."/>
            <person name="Mihaltcheva S."/>
            <person name="Hayes R.D."/>
            <person name="Rokhsar D."/>
        </authorList>
    </citation>
    <scope>NUCLEOTIDE SEQUENCE [LARGE SCALE GENOMIC DNA]</scope>
    <source>
        <strain evidence="5">cv. Goldsmith</strain>
    </source>
</reference>
<dbReference type="AlphaFoldDB" id="A0A2G5DHX2"/>